<dbReference type="SMART" id="SM00248">
    <property type="entry name" value="ANK"/>
    <property type="match status" value="9"/>
</dbReference>
<dbReference type="AlphaFoldDB" id="A0AAN7E660"/>
<evidence type="ECO:0000256" key="4">
    <source>
        <dbReference type="ARBA" id="ARBA00022989"/>
    </source>
</evidence>
<feature type="repeat" description="ANK" evidence="7">
    <location>
        <begin position="294"/>
        <end position="316"/>
    </location>
</feature>
<feature type="compositionally biased region" description="Basic and acidic residues" evidence="8">
    <location>
        <begin position="416"/>
        <end position="438"/>
    </location>
</feature>
<evidence type="ECO:0000256" key="2">
    <source>
        <dbReference type="ARBA" id="ARBA00022692"/>
    </source>
</evidence>
<dbReference type="EMBL" id="JAXUIC010000011">
    <property type="protein sequence ID" value="KAK4563954.1"/>
    <property type="molecule type" value="Genomic_DNA"/>
</dbReference>
<evidence type="ECO:0000313" key="11">
    <source>
        <dbReference type="EMBL" id="KAK4563954.1"/>
    </source>
</evidence>
<dbReference type="PROSITE" id="PS50297">
    <property type="entry name" value="ANK_REP_REGION"/>
    <property type="match status" value="5"/>
</dbReference>
<dbReference type="SUPFAM" id="SSF48403">
    <property type="entry name" value="Ankyrin repeat"/>
    <property type="match status" value="1"/>
</dbReference>
<feature type="repeat" description="ANK" evidence="7">
    <location>
        <begin position="74"/>
        <end position="107"/>
    </location>
</feature>
<evidence type="ECO:0000256" key="8">
    <source>
        <dbReference type="SAM" id="MobiDB-lite"/>
    </source>
</evidence>
<keyword evidence="2 9" id="KW-0812">Transmembrane</keyword>
<dbReference type="GO" id="GO:0005886">
    <property type="term" value="C:plasma membrane"/>
    <property type="evidence" value="ECO:0007669"/>
    <property type="project" value="TreeGrafter"/>
</dbReference>
<evidence type="ECO:0000256" key="7">
    <source>
        <dbReference type="PROSITE-ProRule" id="PRU00023"/>
    </source>
</evidence>
<dbReference type="Pfam" id="PF13962">
    <property type="entry name" value="PGG"/>
    <property type="match status" value="1"/>
</dbReference>
<evidence type="ECO:0000256" key="1">
    <source>
        <dbReference type="ARBA" id="ARBA00004141"/>
    </source>
</evidence>
<evidence type="ECO:0000256" key="5">
    <source>
        <dbReference type="ARBA" id="ARBA00023043"/>
    </source>
</evidence>
<feature type="transmembrane region" description="Helical" evidence="9">
    <location>
        <begin position="481"/>
        <end position="503"/>
    </location>
</feature>
<proteinExistence type="predicted"/>
<dbReference type="PROSITE" id="PS50088">
    <property type="entry name" value="ANK_REPEAT"/>
    <property type="match status" value="5"/>
</dbReference>
<dbReference type="Gene3D" id="1.25.40.20">
    <property type="entry name" value="Ankyrin repeat-containing domain"/>
    <property type="match status" value="3"/>
</dbReference>
<feature type="domain" description="PGG" evidence="10">
    <location>
        <begin position="436"/>
        <end position="540"/>
    </location>
</feature>
<keyword evidence="6 9" id="KW-0472">Membrane</keyword>
<keyword evidence="3" id="KW-0677">Repeat</keyword>
<dbReference type="PANTHER" id="PTHR24186">
    <property type="entry name" value="PROTEIN PHOSPHATASE 1 REGULATORY SUBUNIT"/>
    <property type="match status" value="1"/>
</dbReference>
<protein>
    <recommendedName>
        <fullName evidence="10">PGG domain-containing protein</fullName>
    </recommendedName>
</protein>
<evidence type="ECO:0000256" key="6">
    <source>
        <dbReference type="ARBA" id="ARBA00023136"/>
    </source>
</evidence>
<feature type="transmembrane region" description="Helical" evidence="9">
    <location>
        <begin position="510"/>
        <end position="534"/>
    </location>
</feature>
<dbReference type="Pfam" id="PF00023">
    <property type="entry name" value="Ank"/>
    <property type="match status" value="1"/>
</dbReference>
<feature type="transmembrane region" description="Helical" evidence="9">
    <location>
        <begin position="546"/>
        <end position="571"/>
    </location>
</feature>
<accession>A0AAN7E660</accession>
<feature type="region of interest" description="Disordered" evidence="8">
    <location>
        <begin position="402"/>
        <end position="438"/>
    </location>
</feature>
<reference evidence="11 12" key="1">
    <citation type="journal article" date="2023" name="G3 (Bethesda)">
        <title>A haplotype-resolved chromosome-scale genome for Quercus rubra L. provides insights into the genetics of adaptive traits for red oak species.</title>
        <authorList>
            <person name="Kapoor B."/>
            <person name="Jenkins J."/>
            <person name="Schmutz J."/>
            <person name="Zhebentyayeva T."/>
            <person name="Kuelheim C."/>
            <person name="Coggeshall M."/>
            <person name="Heim C."/>
            <person name="Lasky J.R."/>
            <person name="Leites L."/>
            <person name="Islam-Faridi N."/>
            <person name="Romero-Severson J."/>
            <person name="DeLeo V.L."/>
            <person name="Lucas S.M."/>
            <person name="Lazic D."/>
            <person name="Gailing O."/>
            <person name="Carlson J."/>
            <person name="Staton M."/>
        </authorList>
    </citation>
    <scope>NUCLEOTIDE SEQUENCE [LARGE SCALE GENOMIC DNA]</scope>
    <source>
        <strain evidence="11">Pseudo-F2</strain>
    </source>
</reference>
<evidence type="ECO:0000256" key="3">
    <source>
        <dbReference type="ARBA" id="ARBA00022737"/>
    </source>
</evidence>
<feature type="repeat" description="ANK" evidence="7">
    <location>
        <begin position="330"/>
        <end position="350"/>
    </location>
</feature>
<comment type="caution">
    <text evidence="11">The sequence shown here is derived from an EMBL/GenBank/DDBJ whole genome shotgun (WGS) entry which is preliminary data.</text>
</comment>
<name>A0AAN7E660_QUERU</name>
<dbReference type="InterPro" id="IPR026961">
    <property type="entry name" value="PGG_dom"/>
</dbReference>
<evidence type="ECO:0000256" key="9">
    <source>
        <dbReference type="SAM" id="Phobius"/>
    </source>
</evidence>
<evidence type="ECO:0000259" key="10">
    <source>
        <dbReference type="Pfam" id="PF13962"/>
    </source>
</evidence>
<keyword evidence="4 9" id="KW-1133">Transmembrane helix</keyword>
<feature type="repeat" description="ANK" evidence="7">
    <location>
        <begin position="225"/>
        <end position="257"/>
    </location>
</feature>
<feature type="transmembrane region" description="Helical" evidence="9">
    <location>
        <begin position="441"/>
        <end position="461"/>
    </location>
</feature>
<evidence type="ECO:0000313" key="12">
    <source>
        <dbReference type="Proteomes" id="UP001324115"/>
    </source>
</evidence>
<dbReference type="InterPro" id="IPR002110">
    <property type="entry name" value="Ankyrin_rpt"/>
</dbReference>
<sequence length="744" mass="83231">MSVDLYKAATEKDVGIFKVALDKDSKKKDLSAIWEQVSPMGNTVLHIAANSNRCKTVEFIVQQAPRLLMQKNSKGDTALHIAARAGYEDSVTALLNKEDGESNTLSDLLTTQNVDGNTALHEALIHGHEPICSLLFEKNHPLFLVLYSINKEGKSPLYLASEACSNKFVSNMVDKLIQNEEQYGNLIGNLKGKPPVHAAIMKRNRGILDLLLAKKPDWIHLKDEEGRTPLHCATFMGYLEEVRYLLHRDASTVNDTDNDGFFPIHLASKRGYVDLIQELLQYYWPDLRELRSNKGQNILHVAAASGKLNVVKYILRTPGLETIINDTDNDGNTPLHLAAMNWQPQVVSALTWNKKVNGKLVNNDGLTALGLAISRIKKTSTFQQQLTWTALKAAAVPQNPAANIKTKYSRQSKQPQDSKSEEQEDSKQSEQSDTDNSKDRVNTLLLVSTLIATVTFAAGFTMPGGEDQGMATLLRHSLFHVFVFCDTVAMYSSIFVAVTLLWAQLGDDHLVLFALRTALPLLGVALATMSLAFFSGVYLVVSKLNWLANAIMIVGLVFLLAFLPLYTILCLRMSSSNPIMRYISYYPFCLLAWATASDADRNSMTNARDHTDQHHASHNLHDEEVYNLKRKVDQLHRRHHCKARKREERTLTPSQSLALRTTKVTDEEVELHPVNLLHHHPITPLVRATTTRDLGIHHEDIWERHSFKYLVHPSPGALSRLSSLAASISPVSEYTMARQILSNM</sequence>
<organism evidence="11 12">
    <name type="scientific">Quercus rubra</name>
    <name type="common">Northern red oak</name>
    <name type="synonym">Quercus borealis</name>
    <dbReference type="NCBI Taxonomy" id="3512"/>
    <lineage>
        <taxon>Eukaryota</taxon>
        <taxon>Viridiplantae</taxon>
        <taxon>Streptophyta</taxon>
        <taxon>Embryophyta</taxon>
        <taxon>Tracheophyta</taxon>
        <taxon>Spermatophyta</taxon>
        <taxon>Magnoliopsida</taxon>
        <taxon>eudicotyledons</taxon>
        <taxon>Gunneridae</taxon>
        <taxon>Pentapetalae</taxon>
        <taxon>rosids</taxon>
        <taxon>fabids</taxon>
        <taxon>Fagales</taxon>
        <taxon>Fagaceae</taxon>
        <taxon>Quercus</taxon>
    </lineage>
</organism>
<dbReference type="PANTHER" id="PTHR24186:SF46">
    <property type="entry name" value="PROTEIN ACCELERATED CELL DEATH 6-LIKE"/>
    <property type="match status" value="1"/>
</dbReference>
<dbReference type="Proteomes" id="UP001324115">
    <property type="component" value="Unassembled WGS sequence"/>
</dbReference>
<gene>
    <name evidence="11" type="ORF">RGQ29_006156</name>
</gene>
<dbReference type="Pfam" id="PF13637">
    <property type="entry name" value="Ank_4"/>
    <property type="match status" value="1"/>
</dbReference>
<keyword evidence="5 7" id="KW-0040">ANK repeat</keyword>
<feature type="repeat" description="ANK" evidence="7">
    <location>
        <begin position="259"/>
        <end position="281"/>
    </location>
</feature>
<comment type="subcellular location">
    <subcellularLocation>
        <location evidence="1">Membrane</location>
        <topology evidence="1">Multi-pass membrane protein</topology>
    </subcellularLocation>
</comment>
<dbReference type="Pfam" id="PF12796">
    <property type="entry name" value="Ank_2"/>
    <property type="match status" value="2"/>
</dbReference>
<keyword evidence="12" id="KW-1185">Reference proteome</keyword>
<dbReference type="InterPro" id="IPR036770">
    <property type="entry name" value="Ankyrin_rpt-contain_sf"/>
</dbReference>